<comment type="caution">
    <text evidence="2">The sequence shown here is derived from an EMBL/GenBank/DDBJ whole genome shotgun (WGS) entry which is preliminary data.</text>
</comment>
<keyword evidence="1" id="KW-0732">Signal</keyword>
<organism evidence="2 3">
    <name type="scientific">Pseudidiomarina halophila</name>
    <dbReference type="NCBI Taxonomy" id="1449799"/>
    <lineage>
        <taxon>Bacteria</taxon>
        <taxon>Pseudomonadati</taxon>
        <taxon>Pseudomonadota</taxon>
        <taxon>Gammaproteobacteria</taxon>
        <taxon>Alteromonadales</taxon>
        <taxon>Idiomarinaceae</taxon>
        <taxon>Pseudidiomarina</taxon>
    </lineage>
</organism>
<evidence type="ECO:0008006" key="4">
    <source>
        <dbReference type="Google" id="ProtNLM"/>
    </source>
</evidence>
<dbReference type="OrthoDB" id="6238810at2"/>
<evidence type="ECO:0000256" key="1">
    <source>
        <dbReference type="SAM" id="SignalP"/>
    </source>
</evidence>
<dbReference type="Proteomes" id="UP000287198">
    <property type="component" value="Unassembled WGS sequence"/>
</dbReference>
<feature type="chain" id="PRO_5018990291" description="YbjN domain-containing protein" evidence="1">
    <location>
        <begin position="22"/>
        <end position="167"/>
    </location>
</feature>
<gene>
    <name evidence="2" type="ORF">CWI69_09500</name>
</gene>
<feature type="signal peptide" evidence="1">
    <location>
        <begin position="1"/>
        <end position="21"/>
    </location>
</feature>
<evidence type="ECO:0000313" key="2">
    <source>
        <dbReference type="EMBL" id="RUO51873.1"/>
    </source>
</evidence>
<reference evidence="3" key="1">
    <citation type="journal article" date="2018" name="Front. Microbiol.">
        <title>Genome-Based Analysis Reveals the Taxonomy and Diversity of the Family Idiomarinaceae.</title>
        <authorList>
            <person name="Liu Y."/>
            <person name="Lai Q."/>
            <person name="Shao Z."/>
        </authorList>
    </citation>
    <scope>NUCLEOTIDE SEQUENCE [LARGE SCALE GENOMIC DNA]</scope>
    <source>
        <strain evidence="3">BH195</strain>
    </source>
</reference>
<dbReference type="AlphaFoldDB" id="A0A432XT81"/>
<proteinExistence type="predicted"/>
<dbReference type="EMBL" id="PIPW01000003">
    <property type="protein sequence ID" value="RUO51873.1"/>
    <property type="molecule type" value="Genomic_DNA"/>
</dbReference>
<protein>
    <recommendedName>
        <fullName evidence="4">YbjN domain-containing protein</fullName>
    </recommendedName>
</protein>
<evidence type="ECO:0000313" key="3">
    <source>
        <dbReference type="Proteomes" id="UP000287198"/>
    </source>
</evidence>
<accession>A0A432XT81</accession>
<name>A0A432XT81_9GAMM</name>
<keyword evidence="3" id="KW-1185">Reference proteome</keyword>
<sequence length="167" mass="18550">MRNTGLKLAMLLAIFSASSQAQVGGTDAEENYDKRVKIALQETDFNYEIDEDGDFKLVMEFDDARSQVVYVSTRTYRLEHLEIREVWSIGHVSDTQLSAELANQFLSESSDMILGGWEQQTWGDQQVVIFRAKMSANASGETLASAIGAVSQTADDIEKELVGTDEL</sequence>
<dbReference type="RefSeq" id="WP_126763977.1">
    <property type="nucleotide sequence ID" value="NZ_JBHLTZ010000010.1"/>
</dbReference>